<accession>A0A518GLP5</accession>
<feature type="compositionally biased region" description="Polar residues" evidence="1">
    <location>
        <begin position="82"/>
        <end position="92"/>
    </location>
</feature>
<protein>
    <submittedName>
        <fullName evidence="3">Uncharacterized protein</fullName>
    </submittedName>
</protein>
<dbReference type="Proteomes" id="UP000315349">
    <property type="component" value="Chromosome"/>
</dbReference>
<feature type="region of interest" description="Disordered" evidence="1">
    <location>
        <begin position="80"/>
        <end position="110"/>
    </location>
</feature>
<keyword evidence="4" id="KW-1185">Reference proteome</keyword>
<evidence type="ECO:0000256" key="2">
    <source>
        <dbReference type="SAM" id="Phobius"/>
    </source>
</evidence>
<dbReference type="OrthoDB" id="213790at2"/>
<feature type="region of interest" description="Disordered" evidence="1">
    <location>
        <begin position="182"/>
        <end position="226"/>
    </location>
</feature>
<dbReference type="KEGG" id="peh:Spb1_14470"/>
<keyword evidence="2" id="KW-0812">Transmembrane</keyword>
<evidence type="ECO:0000313" key="4">
    <source>
        <dbReference type="Proteomes" id="UP000315349"/>
    </source>
</evidence>
<keyword evidence="2" id="KW-1133">Transmembrane helix</keyword>
<keyword evidence="2" id="KW-0472">Membrane</keyword>
<proteinExistence type="predicted"/>
<sequence length="226" mass="24366">MNRAVDGLWKSPFQEPAPVDLVVVPTRKNHWQRGWWLLAVLLLLGSHPLQAAPRTEQSAVSPVQGAAEQPIELVEPAESLLPSENSGKSDANQAGGETGDAEEARDNGEAARSRLLADDVKRKQLRAKAWAGLVALAGILIAGGMLILLTLVGARRLKRLNRRPLPPQHRIPEYWFINKSPPVLPPGAQKSSANQELSNGSSPGNQENASPPVMEDDRPTPPDHGA</sequence>
<organism evidence="3 4">
    <name type="scientific">Planctopirus ephydatiae</name>
    <dbReference type="NCBI Taxonomy" id="2528019"/>
    <lineage>
        <taxon>Bacteria</taxon>
        <taxon>Pseudomonadati</taxon>
        <taxon>Planctomycetota</taxon>
        <taxon>Planctomycetia</taxon>
        <taxon>Planctomycetales</taxon>
        <taxon>Planctomycetaceae</taxon>
        <taxon>Planctopirus</taxon>
    </lineage>
</organism>
<reference evidence="3 4" key="1">
    <citation type="submission" date="2019-02" db="EMBL/GenBank/DDBJ databases">
        <title>Deep-cultivation of Planctomycetes and their phenomic and genomic characterization uncovers novel biology.</title>
        <authorList>
            <person name="Wiegand S."/>
            <person name="Jogler M."/>
            <person name="Boedeker C."/>
            <person name="Pinto D."/>
            <person name="Vollmers J."/>
            <person name="Rivas-Marin E."/>
            <person name="Kohn T."/>
            <person name="Peeters S.H."/>
            <person name="Heuer A."/>
            <person name="Rast P."/>
            <person name="Oberbeckmann S."/>
            <person name="Bunk B."/>
            <person name="Jeske O."/>
            <person name="Meyerdierks A."/>
            <person name="Storesund J.E."/>
            <person name="Kallscheuer N."/>
            <person name="Luecker S."/>
            <person name="Lage O.M."/>
            <person name="Pohl T."/>
            <person name="Merkel B.J."/>
            <person name="Hornburger P."/>
            <person name="Mueller R.-W."/>
            <person name="Bruemmer F."/>
            <person name="Labrenz M."/>
            <person name="Spormann A.M."/>
            <person name="Op den Camp H."/>
            <person name="Overmann J."/>
            <person name="Amann R."/>
            <person name="Jetten M.S.M."/>
            <person name="Mascher T."/>
            <person name="Medema M.H."/>
            <person name="Devos D.P."/>
            <person name="Kaster A.-K."/>
            <person name="Ovreas L."/>
            <person name="Rohde M."/>
            <person name="Galperin M.Y."/>
            <person name="Jogler C."/>
        </authorList>
    </citation>
    <scope>NUCLEOTIDE SEQUENCE [LARGE SCALE GENOMIC DNA]</scope>
    <source>
        <strain evidence="3 4">Spb1</strain>
    </source>
</reference>
<feature type="compositionally biased region" description="Polar residues" evidence="1">
    <location>
        <begin position="189"/>
        <end position="209"/>
    </location>
</feature>
<evidence type="ECO:0000256" key="1">
    <source>
        <dbReference type="SAM" id="MobiDB-lite"/>
    </source>
</evidence>
<dbReference type="AlphaFoldDB" id="A0A518GLP5"/>
<feature type="compositionally biased region" description="Basic and acidic residues" evidence="1">
    <location>
        <begin position="215"/>
        <end position="226"/>
    </location>
</feature>
<evidence type="ECO:0000313" key="3">
    <source>
        <dbReference type="EMBL" id="QDV29540.1"/>
    </source>
</evidence>
<feature type="transmembrane region" description="Helical" evidence="2">
    <location>
        <begin position="129"/>
        <end position="154"/>
    </location>
</feature>
<dbReference type="EMBL" id="CP036299">
    <property type="protein sequence ID" value="QDV29540.1"/>
    <property type="molecule type" value="Genomic_DNA"/>
</dbReference>
<name>A0A518GLP5_9PLAN</name>
<gene>
    <name evidence="3" type="ORF">Spb1_14470</name>
</gene>